<keyword evidence="1" id="KW-0812">Transmembrane</keyword>
<dbReference type="PIRSF" id="PIRSF027391">
    <property type="entry name" value="Hpre_diP_synt_I"/>
    <property type="match status" value="1"/>
</dbReference>
<dbReference type="InterPro" id="IPR010898">
    <property type="entry name" value="Hpre_diP_synth_I"/>
</dbReference>
<dbReference type="InterPro" id="IPR014535">
    <property type="entry name" value="Hpre_diP_synt_I"/>
</dbReference>
<name>A0A9D1A2Y5_9FIRM</name>
<evidence type="ECO:0000313" key="3">
    <source>
        <dbReference type="Proteomes" id="UP000824250"/>
    </source>
</evidence>
<feature type="transmembrane region" description="Helical" evidence="1">
    <location>
        <begin position="27"/>
        <end position="47"/>
    </location>
</feature>
<feature type="transmembrane region" description="Helical" evidence="1">
    <location>
        <begin position="95"/>
        <end position="112"/>
    </location>
</feature>
<feature type="transmembrane region" description="Helical" evidence="1">
    <location>
        <begin position="124"/>
        <end position="146"/>
    </location>
</feature>
<feature type="transmembrane region" description="Helical" evidence="1">
    <location>
        <begin position="152"/>
        <end position="176"/>
    </location>
</feature>
<keyword evidence="1" id="KW-0472">Membrane</keyword>
<dbReference type="Proteomes" id="UP000824250">
    <property type="component" value="Unassembled WGS sequence"/>
</dbReference>
<gene>
    <name evidence="2" type="ORF">IAB28_03995</name>
</gene>
<comment type="caution">
    <text evidence="2">The sequence shown here is derived from an EMBL/GenBank/DDBJ whole genome shotgun (WGS) entry which is preliminary data.</text>
</comment>
<dbReference type="AlphaFoldDB" id="A0A9D1A2Y5"/>
<reference evidence="2" key="2">
    <citation type="journal article" date="2021" name="PeerJ">
        <title>Extensive microbial diversity within the chicken gut microbiome revealed by metagenomics and culture.</title>
        <authorList>
            <person name="Gilroy R."/>
            <person name="Ravi A."/>
            <person name="Getino M."/>
            <person name="Pursley I."/>
            <person name="Horton D.L."/>
            <person name="Alikhan N.F."/>
            <person name="Baker D."/>
            <person name="Gharbi K."/>
            <person name="Hall N."/>
            <person name="Watson M."/>
            <person name="Adriaenssens E.M."/>
            <person name="Foster-Nyarko E."/>
            <person name="Jarju S."/>
            <person name="Secka A."/>
            <person name="Antonio M."/>
            <person name="Oren A."/>
            <person name="Chaudhuri R.R."/>
            <person name="La Ragione R."/>
            <person name="Hildebrand F."/>
            <person name="Pallen M.J."/>
        </authorList>
    </citation>
    <scope>NUCLEOTIDE SEQUENCE</scope>
    <source>
        <strain evidence="2">CHK180-2868</strain>
    </source>
</reference>
<proteinExistence type="predicted"/>
<organism evidence="2 3">
    <name type="scientific">Candidatus Copromonas faecavium</name>
    <name type="common">nom. illeg.</name>
    <dbReference type="NCBI Taxonomy" id="2840740"/>
    <lineage>
        <taxon>Bacteria</taxon>
        <taxon>Bacillati</taxon>
        <taxon>Bacillota</taxon>
        <taxon>Clostridia</taxon>
        <taxon>Lachnospirales</taxon>
        <taxon>Lachnospiraceae</taxon>
        <taxon>Candidatus Copromonas (nom. illeg.)</taxon>
    </lineage>
</organism>
<dbReference type="Gene3D" id="1.10.1760.20">
    <property type="match status" value="1"/>
</dbReference>
<protein>
    <submittedName>
        <fullName evidence="2">Gx transporter family protein</fullName>
    </submittedName>
</protein>
<evidence type="ECO:0000313" key="2">
    <source>
        <dbReference type="EMBL" id="HIR05112.1"/>
    </source>
</evidence>
<dbReference type="Pfam" id="PF07456">
    <property type="entry name" value="Hpre_diP_synt_I"/>
    <property type="match status" value="1"/>
</dbReference>
<keyword evidence="1" id="KW-1133">Transmembrane helix</keyword>
<sequence>MKIILANAIWKVKKRRLAVREKKTANIALYGLLIALAMVFGFVESLIPLPVPVPGMKIGLANLVTMVGLELAGIRGTVCVTLLRVVLTGLTFGNPYSMLYGLSGSFVSLAVMAEAKRYRLFSRVGISILGGVFHNVGQLVFAAFLVQTAGVFVYLPALLIAGCAAGAVIGLVGGLLSERLSRLFSL</sequence>
<reference evidence="2" key="1">
    <citation type="submission" date="2020-10" db="EMBL/GenBank/DDBJ databases">
        <authorList>
            <person name="Gilroy R."/>
        </authorList>
    </citation>
    <scope>NUCLEOTIDE SEQUENCE</scope>
    <source>
        <strain evidence="2">CHK180-2868</strain>
    </source>
</reference>
<evidence type="ECO:0000256" key="1">
    <source>
        <dbReference type="SAM" id="Phobius"/>
    </source>
</evidence>
<dbReference type="EMBL" id="DVGC01000023">
    <property type="protein sequence ID" value="HIR05112.1"/>
    <property type="molecule type" value="Genomic_DNA"/>
</dbReference>
<accession>A0A9D1A2Y5</accession>